<proteinExistence type="predicted"/>
<keyword evidence="1" id="KW-0813">Transport</keyword>
<dbReference type="PANTHER" id="PTHR33751:SF9">
    <property type="entry name" value="CYTOCHROME C4"/>
    <property type="match status" value="1"/>
</dbReference>
<dbReference type="GO" id="GO:0046872">
    <property type="term" value="F:metal ion binding"/>
    <property type="evidence" value="ECO:0007669"/>
    <property type="project" value="UniProtKB-KW"/>
</dbReference>
<evidence type="ECO:0000256" key="5">
    <source>
        <dbReference type="ARBA" id="ARBA00023004"/>
    </source>
</evidence>
<evidence type="ECO:0000256" key="4">
    <source>
        <dbReference type="ARBA" id="ARBA00022982"/>
    </source>
</evidence>
<keyword evidence="5 6" id="KW-0408">Iron</keyword>
<reference evidence="9 10" key="1">
    <citation type="journal article" date="2014" name="Int. J. Syst. Evol. Microbiol.">
        <title>Celeribacter indicus sp. nov., a polycyclic aromatic hydrocarbon-degrading bacterium from deep-sea sediment and reclassification of Huaishuia halophila as Celeribacter halophilus comb. nov.</title>
        <authorList>
            <person name="Lai Q."/>
            <person name="Cao J."/>
            <person name="Yuan J."/>
            <person name="Li F."/>
            <person name="Shao Z."/>
        </authorList>
    </citation>
    <scope>NUCLEOTIDE SEQUENCE [LARGE SCALE GENOMIC DNA]</scope>
    <source>
        <strain evidence="9">P73</strain>
    </source>
</reference>
<dbReference type="InterPro" id="IPR036909">
    <property type="entry name" value="Cyt_c-like_dom_sf"/>
</dbReference>
<dbReference type="InterPro" id="IPR009056">
    <property type="entry name" value="Cyt_c-like_dom"/>
</dbReference>
<evidence type="ECO:0000313" key="10">
    <source>
        <dbReference type="Proteomes" id="UP000031521"/>
    </source>
</evidence>
<dbReference type="InterPro" id="IPR050597">
    <property type="entry name" value="Cytochrome_c_Oxidase_Subunit"/>
</dbReference>
<keyword evidence="2 6" id="KW-0349">Heme</keyword>
<dbReference type="PROSITE" id="PS51007">
    <property type="entry name" value="CYTC"/>
    <property type="match status" value="2"/>
</dbReference>
<dbReference type="PANTHER" id="PTHR33751">
    <property type="entry name" value="CBB3-TYPE CYTOCHROME C OXIDASE SUBUNIT FIXP"/>
    <property type="match status" value="1"/>
</dbReference>
<name>A0A0B5E192_9RHOB</name>
<protein>
    <submittedName>
        <fullName evidence="9">Cytochrome c, class I</fullName>
    </submittedName>
</protein>
<dbReference type="Gene3D" id="1.10.760.10">
    <property type="entry name" value="Cytochrome c-like domain"/>
    <property type="match status" value="3"/>
</dbReference>
<evidence type="ECO:0000256" key="2">
    <source>
        <dbReference type="ARBA" id="ARBA00022617"/>
    </source>
</evidence>
<keyword evidence="4" id="KW-0249">Electron transport</keyword>
<keyword evidence="3 6" id="KW-0479">Metal-binding</keyword>
<dbReference type="AlphaFoldDB" id="A0A0B5E192"/>
<evidence type="ECO:0000256" key="3">
    <source>
        <dbReference type="ARBA" id="ARBA00022723"/>
    </source>
</evidence>
<organism evidence="9 10">
    <name type="scientific">Celeribacter indicus</name>
    <dbReference type="NCBI Taxonomy" id="1208324"/>
    <lineage>
        <taxon>Bacteria</taxon>
        <taxon>Pseudomonadati</taxon>
        <taxon>Pseudomonadota</taxon>
        <taxon>Alphaproteobacteria</taxon>
        <taxon>Rhodobacterales</taxon>
        <taxon>Roseobacteraceae</taxon>
        <taxon>Celeribacter</taxon>
    </lineage>
</organism>
<feature type="domain" description="Cytochrome c" evidence="8">
    <location>
        <begin position="260"/>
        <end position="340"/>
    </location>
</feature>
<accession>A0A0B5E192</accession>
<dbReference type="KEGG" id="cid:P73_4339"/>
<dbReference type="STRING" id="1208324.P73_4339"/>
<evidence type="ECO:0000256" key="6">
    <source>
        <dbReference type="PROSITE-ProRule" id="PRU00433"/>
    </source>
</evidence>
<feature type="domain" description="Cytochrome c" evidence="8">
    <location>
        <begin position="68"/>
        <end position="154"/>
    </location>
</feature>
<dbReference type="Pfam" id="PF13442">
    <property type="entry name" value="Cytochrome_CBB3"/>
    <property type="match status" value="2"/>
</dbReference>
<dbReference type="GO" id="GO:0020037">
    <property type="term" value="F:heme binding"/>
    <property type="evidence" value="ECO:0007669"/>
    <property type="project" value="InterPro"/>
</dbReference>
<keyword evidence="10" id="KW-1185">Reference proteome</keyword>
<gene>
    <name evidence="9" type="ORF">P73_4339</name>
</gene>
<evidence type="ECO:0000256" key="7">
    <source>
        <dbReference type="SAM" id="MobiDB-lite"/>
    </source>
</evidence>
<sequence length="352" mass="37077">MRHVVLTLVALAVLGLAFASAVVGFGLYNVSALAGHFPGVSWVLHSTYRNAVKLRAPATEVPDLTDPDMIALGAGHYATACVPCHAAPEVPRTATARAMVPEPPAITEAIEDWEPGELHWVVYNGIKMSGMPAWPAAGREDEAWPVVAYLEAVRRDAAPVLPEASPREDSTAYCRTCHGDVGGQVPRLDLLTQEEIGAALAAYRDGTRPSGIMQHAVSEVPEADLASLAETFAGRTRSGTETGQDPDPAASLPGEGEEQPLAMRGTRDVPACTACHGTGTAAGEDPGAPALAGQNRAYLEIQLRLWREGIRQGAPKMSAAAQALTDGDIAELADWFSRQPTPQGSAPDARQE</sequence>
<dbReference type="GO" id="GO:0009055">
    <property type="term" value="F:electron transfer activity"/>
    <property type="evidence" value="ECO:0007669"/>
    <property type="project" value="InterPro"/>
</dbReference>
<feature type="region of interest" description="Disordered" evidence="7">
    <location>
        <begin position="235"/>
        <end position="264"/>
    </location>
</feature>
<dbReference type="EMBL" id="CP004393">
    <property type="protein sequence ID" value="AJE49054.1"/>
    <property type="molecule type" value="Genomic_DNA"/>
</dbReference>
<dbReference type="OrthoDB" id="9773456at2"/>
<evidence type="ECO:0000256" key="1">
    <source>
        <dbReference type="ARBA" id="ARBA00022448"/>
    </source>
</evidence>
<evidence type="ECO:0000259" key="8">
    <source>
        <dbReference type="PROSITE" id="PS51007"/>
    </source>
</evidence>
<dbReference type="HOGENOM" id="CLU_061981_0_0_5"/>
<dbReference type="SUPFAM" id="SSF46626">
    <property type="entry name" value="Cytochrome c"/>
    <property type="match status" value="3"/>
</dbReference>
<evidence type="ECO:0000313" key="9">
    <source>
        <dbReference type="EMBL" id="AJE49054.1"/>
    </source>
</evidence>
<dbReference type="Proteomes" id="UP000031521">
    <property type="component" value="Chromosome"/>
</dbReference>
<dbReference type="RefSeq" id="WP_043871219.1">
    <property type="nucleotide sequence ID" value="NZ_CP004393.1"/>
</dbReference>